<accession>A0A066XIV6</accession>
<reference evidence="23" key="1">
    <citation type="journal article" date="2014" name="Genome Announc.">
        <title>Draft genome sequence of Colletotrichum sublineola, a destructive pathogen of cultivated sorghum.</title>
        <authorList>
            <person name="Baroncelli R."/>
            <person name="Sanz-Martin J.M."/>
            <person name="Rech G.E."/>
            <person name="Sukno S.A."/>
            <person name="Thon M.R."/>
        </authorList>
    </citation>
    <scope>NUCLEOTIDE SEQUENCE [LARGE SCALE GENOMIC DNA]</scope>
    <source>
        <strain evidence="23">TX430BB</strain>
    </source>
</reference>
<dbReference type="HOGENOM" id="CLU_000384_38_1_1"/>
<dbReference type="GO" id="GO:0003964">
    <property type="term" value="F:RNA-directed DNA polymerase activity"/>
    <property type="evidence" value="ECO:0007669"/>
    <property type="project" value="UniProtKB-KW"/>
</dbReference>
<dbReference type="Gene3D" id="1.10.340.70">
    <property type="match status" value="1"/>
</dbReference>
<keyword evidence="10" id="KW-0255">Endonuclease</keyword>
<feature type="domain" description="Chromo" evidence="21">
    <location>
        <begin position="580"/>
        <end position="637"/>
    </location>
</feature>
<protein>
    <recommendedName>
        <fullName evidence="21">Chromo domain-containing protein</fullName>
    </recommendedName>
</protein>
<dbReference type="GO" id="GO:0003677">
    <property type="term" value="F:DNA binding"/>
    <property type="evidence" value="ECO:0007669"/>
    <property type="project" value="UniProtKB-KW"/>
</dbReference>
<dbReference type="GO" id="GO:0005634">
    <property type="term" value="C:nucleus"/>
    <property type="evidence" value="ECO:0007669"/>
    <property type="project" value="UniProtKB-SubCell"/>
</dbReference>
<dbReference type="eggNOG" id="KOG0017">
    <property type="taxonomic scope" value="Eukaryota"/>
</dbReference>
<dbReference type="InterPro" id="IPR050951">
    <property type="entry name" value="Retrovirus_Pol_polyprotein"/>
</dbReference>
<comment type="subcellular location">
    <subcellularLocation>
        <location evidence="2">Mitochondrion</location>
    </subcellularLocation>
    <subcellularLocation>
        <location evidence="1">Nucleus</location>
    </subcellularLocation>
</comment>
<keyword evidence="23" id="KW-1185">Reference proteome</keyword>
<dbReference type="GO" id="GO:0004519">
    <property type="term" value="F:endonuclease activity"/>
    <property type="evidence" value="ECO:0007669"/>
    <property type="project" value="UniProtKB-KW"/>
</dbReference>
<keyword evidence="17" id="KW-0496">Mitochondrion</keyword>
<feature type="non-terminal residue" evidence="22">
    <location>
        <position position="637"/>
    </location>
</feature>
<evidence type="ECO:0000256" key="18">
    <source>
        <dbReference type="ARBA" id="ARBA00023172"/>
    </source>
</evidence>
<evidence type="ECO:0000256" key="9">
    <source>
        <dbReference type="ARBA" id="ARBA00022750"/>
    </source>
</evidence>
<evidence type="ECO:0000256" key="12">
    <source>
        <dbReference type="ARBA" id="ARBA00022842"/>
    </source>
</evidence>
<dbReference type="CDD" id="cd00024">
    <property type="entry name" value="CD_CSD"/>
    <property type="match status" value="1"/>
</dbReference>
<comment type="caution">
    <text evidence="22">The sequence shown here is derived from an EMBL/GenBank/DDBJ whole genome shotgun (WGS) entry which is preliminary data.</text>
</comment>
<evidence type="ECO:0000256" key="1">
    <source>
        <dbReference type="ARBA" id="ARBA00004123"/>
    </source>
</evidence>
<dbReference type="GO" id="GO:0006310">
    <property type="term" value="P:DNA recombination"/>
    <property type="evidence" value="ECO:0007669"/>
    <property type="project" value="UniProtKB-KW"/>
</dbReference>
<dbReference type="InterPro" id="IPR043502">
    <property type="entry name" value="DNA/RNA_pol_sf"/>
</dbReference>
<keyword evidence="5" id="KW-0808">Transferase</keyword>
<evidence type="ECO:0000256" key="5">
    <source>
        <dbReference type="ARBA" id="ARBA00022679"/>
    </source>
</evidence>
<evidence type="ECO:0000256" key="4">
    <source>
        <dbReference type="ARBA" id="ARBA00022670"/>
    </source>
</evidence>
<dbReference type="CDD" id="cd09274">
    <property type="entry name" value="RNase_HI_RT_Ty3"/>
    <property type="match status" value="1"/>
</dbReference>
<evidence type="ECO:0000256" key="11">
    <source>
        <dbReference type="ARBA" id="ARBA00022801"/>
    </source>
</evidence>
<keyword evidence="7" id="KW-0540">Nuclease</keyword>
<keyword evidence="15" id="KW-0239">DNA-directed DNA polymerase</keyword>
<dbReference type="PROSITE" id="PS00598">
    <property type="entry name" value="CHROMO_1"/>
    <property type="match status" value="1"/>
</dbReference>
<dbReference type="InterPro" id="IPR000953">
    <property type="entry name" value="Chromo/chromo_shadow_dom"/>
</dbReference>
<evidence type="ECO:0000256" key="19">
    <source>
        <dbReference type="ARBA" id="ARBA00023242"/>
    </source>
</evidence>
<evidence type="ECO:0000256" key="7">
    <source>
        <dbReference type="ARBA" id="ARBA00022722"/>
    </source>
</evidence>
<dbReference type="AlphaFoldDB" id="A0A066XIV6"/>
<dbReference type="InterPro" id="IPR041373">
    <property type="entry name" value="RT_RNaseH"/>
</dbReference>
<keyword evidence="12" id="KW-0460">Magnesium</keyword>
<evidence type="ECO:0000256" key="15">
    <source>
        <dbReference type="ARBA" id="ARBA00022932"/>
    </source>
</evidence>
<gene>
    <name evidence="22" type="ORF">CSUB01_12601</name>
</gene>
<keyword evidence="11" id="KW-0378">Hydrolase</keyword>
<dbReference type="SUPFAM" id="SSF54160">
    <property type="entry name" value="Chromo domain-like"/>
    <property type="match status" value="1"/>
</dbReference>
<evidence type="ECO:0000313" key="22">
    <source>
        <dbReference type="EMBL" id="KDN69113.1"/>
    </source>
</evidence>
<dbReference type="InterPro" id="IPR041588">
    <property type="entry name" value="Integrase_H2C2"/>
</dbReference>
<dbReference type="InterPro" id="IPR023780">
    <property type="entry name" value="Chromo_domain"/>
</dbReference>
<dbReference type="GO" id="GO:0003887">
    <property type="term" value="F:DNA-directed DNA polymerase activity"/>
    <property type="evidence" value="ECO:0007669"/>
    <property type="project" value="UniProtKB-KW"/>
</dbReference>
<keyword evidence="18" id="KW-0233">DNA recombination</keyword>
<evidence type="ECO:0000256" key="10">
    <source>
        <dbReference type="ARBA" id="ARBA00022759"/>
    </source>
</evidence>
<dbReference type="PROSITE" id="PS50013">
    <property type="entry name" value="CHROMO_2"/>
    <property type="match status" value="1"/>
</dbReference>
<evidence type="ECO:0000256" key="16">
    <source>
        <dbReference type="ARBA" id="ARBA00023125"/>
    </source>
</evidence>
<dbReference type="GO" id="GO:0015074">
    <property type="term" value="P:DNA integration"/>
    <property type="evidence" value="ECO:0007669"/>
    <property type="project" value="UniProtKB-KW"/>
</dbReference>
<keyword evidence="9" id="KW-0064">Aspartyl protease</keyword>
<dbReference type="GO" id="GO:0046872">
    <property type="term" value="F:metal ion binding"/>
    <property type="evidence" value="ECO:0007669"/>
    <property type="project" value="UniProtKB-KW"/>
</dbReference>
<evidence type="ECO:0000256" key="14">
    <source>
        <dbReference type="ARBA" id="ARBA00022918"/>
    </source>
</evidence>
<dbReference type="PANTHER" id="PTHR37984:SF5">
    <property type="entry name" value="PROTEIN NYNRIN-LIKE"/>
    <property type="match status" value="1"/>
</dbReference>
<dbReference type="EMBL" id="JMSE01000554">
    <property type="protein sequence ID" value="KDN69113.1"/>
    <property type="molecule type" value="Genomic_DNA"/>
</dbReference>
<keyword evidence="13" id="KW-0229">DNA integration</keyword>
<keyword evidence="14" id="KW-0695">RNA-directed DNA polymerase</keyword>
<organism evidence="22 23">
    <name type="scientific">Colletotrichum sublineola</name>
    <name type="common">Sorghum anthracnose fungus</name>
    <dbReference type="NCBI Taxonomy" id="1173701"/>
    <lineage>
        <taxon>Eukaryota</taxon>
        <taxon>Fungi</taxon>
        <taxon>Dikarya</taxon>
        <taxon>Ascomycota</taxon>
        <taxon>Pezizomycotina</taxon>
        <taxon>Sordariomycetes</taxon>
        <taxon>Hypocreomycetidae</taxon>
        <taxon>Glomerellales</taxon>
        <taxon>Glomerellaceae</taxon>
        <taxon>Colletotrichum</taxon>
        <taxon>Colletotrichum graminicola species complex</taxon>
    </lineage>
</organism>
<dbReference type="SUPFAM" id="SSF56672">
    <property type="entry name" value="DNA/RNA polymerases"/>
    <property type="match status" value="1"/>
</dbReference>
<name>A0A066XIV6_COLSU</name>
<dbReference type="OrthoDB" id="4850684at2759"/>
<dbReference type="InterPro" id="IPR023779">
    <property type="entry name" value="Chromodomain_CS"/>
</dbReference>
<keyword evidence="6" id="KW-0548">Nucleotidyltransferase</keyword>
<evidence type="ECO:0000256" key="6">
    <source>
        <dbReference type="ARBA" id="ARBA00022695"/>
    </source>
</evidence>
<evidence type="ECO:0000256" key="17">
    <source>
        <dbReference type="ARBA" id="ARBA00023128"/>
    </source>
</evidence>
<dbReference type="InterPro" id="IPR016197">
    <property type="entry name" value="Chromo-like_dom_sf"/>
</dbReference>
<dbReference type="Gene3D" id="2.40.50.40">
    <property type="match status" value="1"/>
</dbReference>
<keyword evidence="19" id="KW-0539">Nucleus</keyword>
<dbReference type="GO" id="GO:0004190">
    <property type="term" value="F:aspartic-type endopeptidase activity"/>
    <property type="evidence" value="ECO:0007669"/>
    <property type="project" value="UniProtKB-KW"/>
</dbReference>
<dbReference type="PANTHER" id="PTHR37984">
    <property type="entry name" value="PROTEIN CBG26694"/>
    <property type="match status" value="1"/>
</dbReference>
<evidence type="ECO:0000259" key="21">
    <source>
        <dbReference type="PROSITE" id="PS50013"/>
    </source>
</evidence>
<dbReference type="GO" id="GO:0006508">
    <property type="term" value="P:proteolysis"/>
    <property type="evidence" value="ECO:0007669"/>
    <property type="project" value="UniProtKB-KW"/>
</dbReference>
<dbReference type="Pfam" id="PF17917">
    <property type="entry name" value="RT_RNaseH"/>
    <property type="match status" value="1"/>
</dbReference>
<feature type="non-terminal residue" evidence="22">
    <location>
        <position position="1"/>
    </location>
</feature>
<evidence type="ECO:0000256" key="20">
    <source>
        <dbReference type="SAM" id="MobiDB-lite"/>
    </source>
</evidence>
<evidence type="ECO:0000256" key="8">
    <source>
        <dbReference type="ARBA" id="ARBA00022723"/>
    </source>
</evidence>
<dbReference type="Pfam" id="PF24626">
    <property type="entry name" value="SH3_Tf2-1"/>
    <property type="match status" value="1"/>
</dbReference>
<proteinExistence type="predicted"/>
<feature type="region of interest" description="Disordered" evidence="20">
    <location>
        <begin position="610"/>
        <end position="637"/>
    </location>
</feature>
<keyword evidence="16" id="KW-0238">DNA-binding</keyword>
<dbReference type="SMART" id="SM00298">
    <property type="entry name" value="CHROMO"/>
    <property type="match status" value="1"/>
</dbReference>
<dbReference type="GO" id="GO:0005739">
    <property type="term" value="C:mitochondrion"/>
    <property type="evidence" value="ECO:0007669"/>
    <property type="project" value="UniProtKB-SubCell"/>
</dbReference>
<dbReference type="STRING" id="1173701.A0A066XIV6"/>
<dbReference type="Proteomes" id="UP000027238">
    <property type="component" value="Unassembled WGS sequence"/>
</dbReference>
<evidence type="ECO:0000256" key="3">
    <source>
        <dbReference type="ARBA" id="ARBA00011353"/>
    </source>
</evidence>
<evidence type="ECO:0000256" key="13">
    <source>
        <dbReference type="ARBA" id="ARBA00022908"/>
    </source>
</evidence>
<sequence>RAKIVAKETFDPTPEELDAWKTLQEKLCAQAVRFHHDPEKPLFFKIDACINGFGLMVFQLDCNWDGEKLPGIDIPKERVQPILFLSRTTTAAEKRYGATEAEIAAIVWAVKKLRKLVQSNKHEVIILTDHAAAKGIITHTSLRTLDLNKANLKLANAANYLSQFRLKIFHVPGKLNVVPDALSRLPVTRPDLNEYFPHKDELADVNDEDDVPDSFANAVTWHTGDEPPAPGKANATIVQLSRDFAHDIVTGYQGDKRLRILLRLVKKALSSGTEYITPDKVKENAQWPREKRRHRRVLPWEIDERGLLYHVSADGTRKLCIPKPVAGRVLELAHDGKFHFGIDRMLAELRGIHIHGKKKVVKKYIAYCPACRENQTDRQKAVGSLQPIVTPGVPYHTISMDFVTDMPPVSSQRTFWALPDFDLLDALCTVTCKFSKKVILIPGNIRNEAMPFESLEVLRETYRTEALALIDAAGVIRKERFDDKHREVEFAEGDKVYLRLGKGYSLPGKPKKKWSPQRAGPFRVVRVVGPGACELDLPKHWKVHPVVSIAQLWKAAQGEDPFGREEKPPEPVEVDGAPEYEVERLVDRRIKWRKGRPTVEYLVKWKGYSPASNTWEPRENLEPNAGETVASYEKERP</sequence>
<comment type="subunit">
    <text evidence="3">Component of the NuA4 histone acetyltransferase complex.</text>
</comment>
<evidence type="ECO:0000256" key="2">
    <source>
        <dbReference type="ARBA" id="ARBA00004173"/>
    </source>
</evidence>
<keyword evidence="8" id="KW-0479">Metal-binding</keyword>
<keyword evidence="4" id="KW-0645">Protease</keyword>
<evidence type="ECO:0000313" key="23">
    <source>
        <dbReference type="Proteomes" id="UP000027238"/>
    </source>
</evidence>
<dbReference type="Pfam" id="PF17921">
    <property type="entry name" value="Integrase_H2C2"/>
    <property type="match status" value="1"/>
</dbReference>
<dbReference type="Pfam" id="PF00385">
    <property type="entry name" value="Chromo"/>
    <property type="match status" value="1"/>
</dbReference>
<dbReference type="InterPro" id="IPR056924">
    <property type="entry name" value="SH3_Tf2-1"/>
</dbReference>
<dbReference type="OMA" id="KENAQWP"/>
<dbReference type="GO" id="GO:0006338">
    <property type="term" value="P:chromatin remodeling"/>
    <property type="evidence" value="ECO:0007669"/>
    <property type="project" value="UniProtKB-ARBA"/>
</dbReference>